<evidence type="ECO:0000256" key="5">
    <source>
        <dbReference type="ARBA" id="ARBA00023136"/>
    </source>
</evidence>
<feature type="compositionally biased region" description="Low complexity" evidence="6">
    <location>
        <begin position="127"/>
        <end position="138"/>
    </location>
</feature>
<comment type="similarity">
    <text evidence="2">Belongs to the TMCO4 family.</text>
</comment>
<feature type="region of interest" description="Disordered" evidence="6">
    <location>
        <begin position="89"/>
        <end position="170"/>
    </location>
</feature>
<feature type="compositionally biased region" description="Low complexity" evidence="6">
    <location>
        <begin position="699"/>
        <end position="712"/>
    </location>
</feature>
<dbReference type="Proteomes" id="UP001150925">
    <property type="component" value="Unassembled WGS sequence"/>
</dbReference>
<feature type="region of interest" description="Disordered" evidence="6">
    <location>
        <begin position="655"/>
        <end position="722"/>
    </location>
</feature>
<feature type="region of interest" description="Disordered" evidence="6">
    <location>
        <begin position="777"/>
        <end position="797"/>
    </location>
</feature>
<dbReference type="InterPro" id="IPR029058">
    <property type="entry name" value="AB_hydrolase_fold"/>
</dbReference>
<dbReference type="AlphaFoldDB" id="A0A9W8ASU1"/>
<evidence type="ECO:0000313" key="8">
    <source>
        <dbReference type="EMBL" id="KAJ1960416.1"/>
    </source>
</evidence>
<evidence type="ECO:0000256" key="4">
    <source>
        <dbReference type="ARBA" id="ARBA00022989"/>
    </source>
</evidence>
<dbReference type="EMBL" id="JANBPY010001346">
    <property type="protein sequence ID" value="KAJ1960416.1"/>
    <property type="molecule type" value="Genomic_DNA"/>
</dbReference>
<feature type="compositionally biased region" description="Polar residues" evidence="6">
    <location>
        <begin position="144"/>
        <end position="154"/>
    </location>
</feature>
<organism evidence="8 9">
    <name type="scientific">Dispira parvispora</name>
    <dbReference type="NCBI Taxonomy" id="1520584"/>
    <lineage>
        <taxon>Eukaryota</taxon>
        <taxon>Fungi</taxon>
        <taxon>Fungi incertae sedis</taxon>
        <taxon>Zoopagomycota</taxon>
        <taxon>Kickxellomycotina</taxon>
        <taxon>Dimargaritomycetes</taxon>
        <taxon>Dimargaritales</taxon>
        <taxon>Dimargaritaceae</taxon>
        <taxon>Dispira</taxon>
    </lineage>
</organism>
<feature type="compositionally biased region" description="Low complexity" evidence="6">
    <location>
        <begin position="102"/>
        <end position="119"/>
    </location>
</feature>
<evidence type="ECO:0000256" key="7">
    <source>
        <dbReference type="SAM" id="Phobius"/>
    </source>
</evidence>
<keyword evidence="4 7" id="KW-1133">Transmembrane helix</keyword>
<proteinExistence type="inferred from homology"/>
<evidence type="ECO:0000256" key="2">
    <source>
        <dbReference type="ARBA" id="ARBA00009824"/>
    </source>
</evidence>
<comment type="caution">
    <text evidence="8">The sequence shown here is derived from an EMBL/GenBank/DDBJ whole genome shotgun (WGS) entry which is preliminary data.</text>
</comment>
<feature type="compositionally biased region" description="Low complexity" evidence="6">
    <location>
        <begin position="276"/>
        <end position="288"/>
    </location>
</feature>
<keyword evidence="9" id="KW-1185">Reference proteome</keyword>
<accession>A0A9W8ASU1</accession>
<dbReference type="InterPro" id="IPR029024">
    <property type="entry name" value="TerB-like"/>
</dbReference>
<dbReference type="GO" id="GO:0016020">
    <property type="term" value="C:membrane"/>
    <property type="evidence" value="ECO:0007669"/>
    <property type="project" value="UniProtKB-SubCell"/>
</dbReference>
<dbReference type="SUPFAM" id="SSF53474">
    <property type="entry name" value="alpha/beta-Hydrolases"/>
    <property type="match status" value="1"/>
</dbReference>
<keyword evidence="5 7" id="KW-0472">Membrane</keyword>
<dbReference type="OrthoDB" id="277931at2759"/>
<reference evidence="8" key="1">
    <citation type="submission" date="2022-07" db="EMBL/GenBank/DDBJ databases">
        <title>Phylogenomic reconstructions and comparative analyses of Kickxellomycotina fungi.</title>
        <authorList>
            <person name="Reynolds N.K."/>
            <person name="Stajich J.E."/>
            <person name="Barry K."/>
            <person name="Grigoriev I.V."/>
            <person name="Crous P."/>
            <person name="Smith M.E."/>
        </authorList>
    </citation>
    <scope>NUCLEOTIDE SEQUENCE</scope>
    <source>
        <strain evidence="8">RSA 1196</strain>
    </source>
</reference>
<feature type="region of interest" description="Disordered" evidence="6">
    <location>
        <begin position="1"/>
        <end position="56"/>
    </location>
</feature>
<feature type="transmembrane region" description="Helical" evidence="7">
    <location>
        <begin position="358"/>
        <end position="384"/>
    </location>
</feature>
<protein>
    <recommendedName>
        <fullName evidence="10">DUF726-domain-containing protein</fullName>
    </recommendedName>
</protein>
<evidence type="ECO:0000256" key="3">
    <source>
        <dbReference type="ARBA" id="ARBA00022692"/>
    </source>
</evidence>
<dbReference type="SUPFAM" id="SSF158682">
    <property type="entry name" value="TerB-like"/>
    <property type="match status" value="1"/>
</dbReference>
<dbReference type="Pfam" id="PF05277">
    <property type="entry name" value="DUF726"/>
    <property type="match status" value="1"/>
</dbReference>
<dbReference type="PANTHER" id="PTHR17920">
    <property type="entry name" value="TRANSMEMBRANE AND COILED-COIL DOMAIN-CONTAINING PROTEIN 4 TMCO4"/>
    <property type="match status" value="1"/>
</dbReference>
<evidence type="ECO:0000313" key="9">
    <source>
        <dbReference type="Proteomes" id="UP001150925"/>
    </source>
</evidence>
<sequence length="797" mass="85305">MAFGSQDIWKTENPFDFTESGAVSGIKPSDSPSTTPTGAIRASVDGINPTTPLTSPSMAEWDLASSIDPFKGNLGEDIFSDSMLFSKRTGKDPSDSPFGDFSTSATPSSMPYPTTSSDTFGPAVDESPTSPSSPRLSPDATVSPDKTTSATDTESSPSPSRSPSPAPLSPSAEIANSITIDIKKTIILDMFLLFLTDNVYDSRARYFLRRLAEHLHLDWDEVLRLEQSITEQLQYFEMADTSGTGNEAVPPPSSGTESGKPGEAHASPVSSPPTSPTTTSPTHPSNPTEGLTAAESIRIHAERINRYNKKEKKRRWVIMGLATIGGGLVIGLSTGLLAPAIGAGLGAAFATVGVSGTTAFFGSIGGAALITTGGALAGSSLAGIKMERRTRGISTFEFLTVRDRKRVSLFLTIPGWLMGNEDDGTRPFSVIDEIVGDQYALNFEPEMLRELGSILKMLAGEVLSTATIQILQYTMLHSLMSALTWPLTLSKIGYLVDNPWSIGLDRTRKAGAILADVLLHRAQGERPVSLIGYSLGARVIFYCLLELSKANAFGIVEDVYMFGAPVTAPIEDWRQCSTVVGGRLVNAYARNDWVLGFLYRYTNLARGVVAGLMPVEGVARVENVDISDIMDGHMAYRSYMPKLLREVGIPVTSDEFLDDEGEGEKAGQSSESVRETPGAATEENTTRDGGVPSPVPMGSSISLPPESSMSSSTAARKTRTPSMTRSFFGSLIPFSSTKTVPVSHQPRNSSADDLESIRLELEQAGCVVKEIPSTMPKLVLDPTTPSPPPNMSPWEEK</sequence>
<feature type="region of interest" description="Disordered" evidence="6">
    <location>
        <begin position="241"/>
        <end position="295"/>
    </location>
</feature>
<evidence type="ECO:0000256" key="1">
    <source>
        <dbReference type="ARBA" id="ARBA00004141"/>
    </source>
</evidence>
<evidence type="ECO:0008006" key="10">
    <source>
        <dbReference type="Google" id="ProtNLM"/>
    </source>
</evidence>
<feature type="transmembrane region" description="Helical" evidence="7">
    <location>
        <begin position="316"/>
        <end position="338"/>
    </location>
</feature>
<dbReference type="PANTHER" id="PTHR17920:SF3">
    <property type="entry name" value="TRANSMEMBRANE AND COILED-COIL DOMAIN-CONTAINING PROTEIN 4"/>
    <property type="match status" value="1"/>
</dbReference>
<keyword evidence="3 7" id="KW-0812">Transmembrane</keyword>
<gene>
    <name evidence="8" type="ORF">IWQ62_004243</name>
</gene>
<dbReference type="InterPro" id="IPR007941">
    <property type="entry name" value="DUF726"/>
</dbReference>
<name>A0A9W8ASU1_9FUNG</name>
<comment type="subcellular location">
    <subcellularLocation>
        <location evidence="1">Membrane</location>
        <topology evidence="1">Multi-pass membrane protein</topology>
    </subcellularLocation>
</comment>
<evidence type="ECO:0000256" key="6">
    <source>
        <dbReference type="SAM" id="MobiDB-lite"/>
    </source>
</evidence>